<sequence>MNIEKLLTNLYRTNNIRYPHEIQLDLIADNFHLTVLRLPIDAVAGSKLIIIDSRKPLQVQREQLAHEIGHRVLHNGSQTEMHPLFRKLQENQTQIFAMLALAPTYMLLNFLPESPQYLEHQTAWLAEIFRVTYEFMERRLQLFERSRIS</sequence>
<protein>
    <submittedName>
        <fullName evidence="2">ImmA/IrrE family metallo-endopeptidase</fullName>
    </submittedName>
</protein>
<evidence type="ECO:0000313" key="2">
    <source>
        <dbReference type="EMBL" id="MFD1675449.1"/>
    </source>
</evidence>
<dbReference type="Pfam" id="PF06114">
    <property type="entry name" value="Peptidase_M78"/>
    <property type="match status" value="1"/>
</dbReference>
<accession>A0ABW4JGY4</accession>
<comment type="caution">
    <text evidence="2">The sequence shown here is derived from an EMBL/GenBank/DDBJ whole genome shotgun (WGS) entry which is preliminary data.</text>
</comment>
<name>A0ABW4JGY4_9BACL</name>
<dbReference type="Proteomes" id="UP001597079">
    <property type="component" value="Unassembled WGS sequence"/>
</dbReference>
<evidence type="ECO:0000313" key="3">
    <source>
        <dbReference type="Proteomes" id="UP001597079"/>
    </source>
</evidence>
<keyword evidence="3" id="KW-1185">Reference proteome</keyword>
<gene>
    <name evidence="2" type="ORF">ACFSB2_12165</name>
</gene>
<dbReference type="RefSeq" id="WP_377943320.1">
    <property type="nucleotide sequence ID" value="NZ_JBHUCX010000028.1"/>
</dbReference>
<dbReference type="EMBL" id="JBHUCX010000028">
    <property type="protein sequence ID" value="MFD1675449.1"/>
    <property type="molecule type" value="Genomic_DNA"/>
</dbReference>
<dbReference type="InterPro" id="IPR010359">
    <property type="entry name" value="IrrE_HExxH"/>
</dbReference>
<organism evidence="2 3">
    <name type="scientific">Alicyclobacillus fodiniaquatilis</name>
    <dbReference type="NCBI Taxonomy" id="1661150"/>
    <lineage>
        <taxon>Bacteria</taxon>
        <taxon>Bacillati</taxon>
        <taxon>Bacillota</taxon>
        <taxon>Bacilli</taxon>
        <taxon>Bacillales</taxon>
        <taxon>Alicyclobacillaceae</taxon>
        <taxon>Alicyclobacillus</taxon>
    </lineage>
</organism>
<reference evidence="3" key="1">
    <citation type="journal article" date="2019" name="Int. J. Syst. Evol. Microbiol.">
        <title>The Global Catalogue of Microorganisms (GCM) 10K type strain sequencing project: providing services to taxonomists for standard genome sequencing and annotation.</title>
        <authorList>
            <consortium name="The Broad Institute Genomics Platform"/>
            <consortium name="The Broad Institute Genome Sequencing Center for Infectious Disease"/>
            <person name="Wu L."/>
            <person name="Ma J."/>
        </authorList>
    </citation>
    <scope>NUCLEOTIDE SEQUENCE [LARGE SCALE GENOMIC DNA]</scope>
    <source>
        <strain evidence="3">CGMCC 1.12286</strain>
    </source>
</reference>
<evidence type="ECO:0000259" key="1">
    <source>
        <dbReference type="Pfam" id="PF06114"/>
    </source>
</evidence>
<dbReference type="Gene3D" id="1.10.10.2910">
    <property type="match status" value="1"/>
</dbReference>
<feature type="domain" description="IrrE N-terminal-like" evidence="1">
    <location>
        <begin position="41"/>
        <end position="140"/>
    </location>
</feature>
<proteinExistence type="predicted"/>